<sequence>MASIIDPRNDALRTHPPSSVQVLTTNGSNWLWAVTAVFGVTLLALFAHKFRARGGERFFHYLFIVANFVGLIAYFAMAADLAWDSIVQANQRDNGITRQIFWAKYVFWVVSFPAIIIALGVLSGISWATIFFNVVLSWIWIISYLIAAYTPSNYKWGFFAFGVLAHLFLALSTLQHGLRSSTRVGIRRDYTMLAGYANFLWLLYPIAWGVSDGGNVIGITQSFIFFGILDLLLVVGFSLATIFLSRRWDYGRLNIAFTQYGRVPTHTGTYPEKGAANAATIPAGTRTTAAV</sequence>
<reference evidence="7" key="2">
    <citation type="submission" date="2023-05" db="EMBL/GenBank/DDBJ databases">
        <authorList>
            <consortium name="Lawrence Berkeley National Laboratory"/>
            <person name="Steindorff A."/>
            <person name="Hensen N."/>
            <person name="Bonometti L."/>
            <person name="Westerberg I."/>
            <person name="Brannstrom I.O."/>
            <person name="Guillou S."/>
            <person name="Cros-Aarteil S."/>
            <person name="Calhoun S."/>
            <person name="Haridas S."/>
            <person name="Kuo A."/>
            <person name="Mondo S."/>
            <person name="Pangilinan J."/>
            <person name="Riley R."/>
            <person name="Labutti K."/>
            <person name="Andreopoulos B."/>
            <person name="Lipzen A."/>
            <person name="Chen C."/>
            <person name="Yanf M."/>
            <person name="Daum C."/>
            <person name="Ng V."/>
            <person name="Clum A."/>
            <person name="Ohm R."/>
            <person name="Martin F."/>
            <person name="Silar P."/>
            <person name="Natvig D."/>
            <person name="Lalanne C."/>
            <person name="Gautier V."/>
            <person name="Ament-Velasquez S.L."/>
            <person name="Kruys A."/>
            <person name="Hutchinson M.I."/>
            <person name="Powell A.J."/>
            <person name="Barry K."/>
            <person name="Miller A.N."/>
            <person name="Grigoriev I.V."/>
            <person name="Debuchy R."/>
            <person name="Gladieux P."/>
            <person name="Thoren M.H."/>
            <person name="Johannesson H."/>
        </authorList>
    </citation>
    <scope>NUCLEOTIDE SEQUENCE</scope>
    <source>
        <strain evidence="7">CBS 990.96</strain>
    </source>
</reference>
<keyword evidence="8" id="KW-1185">Reference proteome</keyword>
<dbReference type="Pfam" id="PF01036">
    <property type="entry name" value="Bac_rhodopsin"/>
    <property type="match status" value="1"/>
</dbReference>
<dbReference type="PANTHER" id="PTHR28286:SF1">
    <property type="entry name" value="30 KDA HEAT SHOCK PROTEIN-RELATED"/>
    <property type="match status" value="1"/>
</dbReference>
<dbReference type="GO" id="GO:0005783">
    <property type="term" value="C:endoplasmic reticulum"/>
    <property type="evidence" value="ECO:0007669"/>
    <property type="project" value="TreeGrafter"/>
</dbReference>
<dbReference type="Proteomes" id="UP001301958">
    <property type="component" value="Unassembled WGS sequence"/>
</dbReference>
<reference evidence="7" key="1">
    <citation type="journal article" date="2023" name="Mol. Phylogenet. Evol.">
        <title>Genome-scale phylogeny and comparative genomics of the fungal order Sordariales.</title>
        <authorList>
            <person name="Hensen N."/>
            <person name="Bonometti L."/>
            <person name="Westerberg I."/>
            <person name="Brannstrom I.O."/>
            <person name="Guillou S."/>
            <person name="Cros-Aarteil S."/>
            <person name="Calhoun S."/>
            <person name="Haridas S."/>
            <person name="Kuo A."/>
            <person name="Mondo S."/>
            <person name="Pangilinan J."/>
            <person name="Riley R."/>
            <person name="LaButti K."/>
            <person name="Andreopoulos B."/>
            <person name="Lipzen A."/>
            <person name="Chen C."/>
            <person name="Yan M."/>
            <person name="Daum C."/>
            <person name="Ng V."/>
            <person name="Clum A."/>
            <person name="Steindorff A."/>
            <person name="Ohm R.A."/>
            <person name="Martin F."/>
            <person name="Silar P."/>
            <person name="Natvig D.O."/>
            <person name="Lalanne C."/>
            <person name="Gautier V."/>
            <person name="Ament-Velasquez S.L."/>
            <person name="Kruys A."/>
            <person name="Hutchinson M.I."/>
            <person name="Powell A.J."/>
            <person name="Barry K."/>
            <person name="Miller A.N."/>
            <person name="Grigoriev I.V."/>
            <person name="Debuchy R."/>
            <person name="Gladieux P."/>
            <person name="Hiltunen Thoren M."/>
            <person name="Johannesson H."/>
        </authorList>
    </citation>
    <scope>NUCLEOTIDE SEQUENCE</scope>
    <source>
        <strain evidence="7">CBS 990.96</strain>
    </source>
</reference>
<gene>
    <name evidence="7" type="ORF">QBC38DRAFT_366443</name>
</gene>
<name>A0AAN7BNC5_9PEZI</name>
<feature type="transmembrane region" description="Helical" evidence="6">
    <location>
        <begin position="190"/>
        <end position="211"/>
    </location>
</feature>
<comment type="similarity">
    <text evidence="2">Belongs to the archaeal/bacterial/fungal opsin family.</text>
</comment>
<evidence type="ECO:0000256" key="6">
    <source>
        <dbReference type="SAM" id="Phobius"/>
    </source>
</evidence>
<keyword evidence="4 6" id="KW-1133">Transmembrane helix</keyword>
<dbReference type="SUPFAM" id="SSF81321">
    <property type="entry name" value="Family A G protein-coupled receptor-like"/>
    <property type="match status" value="1"/>
</dbReference>
<dbReference type="PANTHER" id="PTHR28286">
    <property type="match status" value="1"/>
</dbReference>
<accession>A0AAN7BNC5</accession>
<dbReference type="EMBL" id="MU865347">
    <property type="protein sequence ID" value="KAK4226465.1"/>
    <property type="molecule type" value="Genomic_DNA"/>
</dbReference>
<feature type="transmembrane region" description="Helical" evidence="6">
    <location>
        <begin position="30"/>
        <end position="47"/>
    </location>
</feature>
<dbReference type="SMART" id="SM01021">
    <property type="entry name" value="Bac_rhodopsin"/>
    <property type="match status" value="1"/>
</dbReference>
<organism evidence="7 8">
    <name type="scientific">Podospora fimiseda</name>
    <dbReference type="NCBI Taxonomy" id="252190"/>
    <lineage>
        <taxon>Eukaryota</taxon>
        <taxon>Fungi</taxon>
        <taxon>Dikarya</taxon>
        <taxon>Ascomycota</taxon>
        <taxon>Pezizomycotina</taxon>
        <taxon>Sordariomycetes</taxon>
        <taxon>Sordariomycetidae</taxon>
        <taxon>Sordariales</taxon>
        <taxon>Podosporaceae</taxon>
        <taxon>Podospora</taxon>
    </lineage>
</organism>
<evidence type="ECO:0000313" key="8">
    <source>
        <dbReference type="Proteomes" id="UP001301958"/>
    </source>
</evidence>
<proteinExistence type="inferred from homology"/>
<feature type="transmembrane region" description="Helical" evidence="6">
    <location>
        <begin position="223"/>
        <end position="244"/>
    </location>
</feature>
<evidence type="ECO:0000256" key="3">
    <source>
        <dbReference type="ARBA" id="ARBA00022692"/>
    </source>
</evidence>
<dbReference type="AlphaFoldDB" id="A0AAN7BNC5"/>
<protein>
    <submittedName>
        <fullName evidence="7">Uncharacterized protein</fullName>
    </submittedName>
</protein>
<keyword evidence="5 6" id="KW-0472">Membrane</keyword>
<evidence type="ECO:0000256" key="4">
    <source>
        <dbReference type="ARBA" id="ARBA00022989"/>
    </source>
</evidence>
<dbReference type="GO" id="GO:0005886">
    <property type="term" value="C:plasma membrane"/>
    <property type="evidence" value="ECO:0007669"/>
    <property type="project" value="TreeGrafter"/>
</dbReference>
<dbReference type="PRINTS" id="PR00251">
    <property type="entry name" value="BACTRLOPSIN"/>
</dbReference>
<evidence type="ECO:0000256" key="2">
    <source>
        <dbReference type="ARBA" id="ARBA00008130"/>
    </source>
</evidence>
<comment type="subcellular location">
    <subcellularLocation>
        <location evidence="1">Membrane</location>
        <topology evidence="1">Multi-pass membrane protein</topology>
    </subcellularLocation>
</comment>
<dbReference type="Gene3D" id="1.20.1070.10">
    <property type="entry name" value="Rhodopsin 7-helix transmembrane proteins"/>
    <property type="match status" value="1"/>
</dbReference>
<feature type="transmembrane region" description="Helical" evidence="6">
    <location>
        <begin position="59"/>
        <end position="82"/>
    </location>
</feature>
<dbReference type="CDD" id="cd15239">
    <property type="entry name" value="7tm_YRO2_fungal-like"/>
    <property type="match status" value="1"/>
</dbReference>
<evidence type="ECO:0000313" key="7">
    <source>
        <dbReference type="EMBL" id="KAK4226465.1"/>
    </source>
</evidence>
<dbReference type="InterPro" id="IPR001425">
    <property type="entry name" value="Arc/bac/fun_rhodopsins"/>
</dbReference>
<feature type="transmembrane region" description="Helical" evidence="6">
    <location>
        <begin position="102"/>
        <end position="123"/>
    </location>
</feature>
<feature type="transmembrane region" description="Helical" evidence="6">
    <location>
        <begin position="156"/>
        <end position="178"/>
    </location>
</feature>
<comment type="caution">
    <text evidence="7">The sequence shown here is derived from an EMBL/GenBank/DDBJ whole genome shotgun (WGS) entry which is preliminary data.</text>
</comment>
<keyword evidence="3 6" id="KW-0812">Transmembrane</keyword>
<evidence type="ECO:0000256" key="5">
    <source>
        <dbReference type="ARBA" id="ARBA00023136"/>
    </source>
</evidence>
<feature type="transmembrane region" description="Helical" evidence="6">
    <location>
        <begin position="130"/>
        <end position="150"/>
    </location>
</feature>
<evidence type="ECO:0000256" key="1">
    <source>
        <dbReference type="ARBA" id="ARBA00004141"/>
    </source>
</evidence>
<dbReference type="InterPro" id="IPR043476">
    <property type="entry name" value="Yro2-like_7TM"/>
</dbReference>